<evidence type="ECO:0000313" key="2">
    <source>
        <dbReference type="Proteomes" id="UP001642405"/>
    </source>
</evidence>
<organism evidence="1 2">
    <name type="scientific">Sporothrix curviconia</name>
    <dbReference type="NCBI Taxonomy" id="1260050"/>
    <lineage>
        <taxon>Eukaryota</taxon>
        <taxon>Fungi</taxon>
        <taxon>Dikarya</taxon>
        <taxon>Ascomycota</taxon>
        <taxon>Pezizomycotina</taxon>
        <taxon>Sordariomycetes</taxon>
        <taxon>Sordariomycetidae</taxon>
        <taxon>Ophiostomatales</taxon>
        <taxon>Ophiostomataceae</taxon>
        <taxon>Sporothrix</taxon>
    </lineage>
</organism>
<gene>
    <name evidence="1" type="ORF">SCUCBS95973_007720</name>
</gene>
<sequence length="96" mass="10824">MSSSIVSSTSTVKEPPDALFCAFSVWIIYKNIFDNVEPSAQAALALTCRRLRTSLAGVADVRTLRKRLSRPDFLNVLWTIAYDLPDHYVCEQYGRP</sequence>
<reference evidence="1 2" key="1">
    <citation type="submission" date="2024-01" db="EMBL/GenBank/DDBJ databases">
        <authorList>
            <person name="Allen C."/>
            <person name="Tagirdzhanova G."/>
        </authorList>
    </citation>
    <scope>NUCLEOTIDE SEQUENCE [LARGE SCALE GENOMIC DNA]</scope>
</reference>
<comment type="caution">
    <text evidence="1">The sequence shown here is derived from an EMBL/GenBank/DDBJ whole genome shotgun (WGS) entry which is preliminary data.</text>
</comment>
<accession>A0ABP0CI59</accession>
<evidence type="ECO:0000313" key="1">
    <source>
        <dbReference type="EMBL" id="CAK7230879.1"/>
    </source>
</evidence>
<dbReference type="Proteomes" id="UP001642405">
    <property type="component" value="Unassembled WGS sequence"/>
</dbReference>
<keyword evidence="2" id="KW-1185">Reference proteome</keyword>
<protein>
    <submittedName>
        <fullName evidence="1">Uncharacterized protein</fullName>
    </submittedName>
</protein>
<proteinExistence type="predicted"/>
<name>A0ABP0CI59_9PEZI</name>
<dbReference type="EMBL" id="CAWUHB010000056">
    <property type="protein sequence ID" value="CAK7230879.1"/>
    <property type="molecule type" value="Genomic_DNA"/>
</dbReference>